<dbReference type="EMBL" id="CADEPI010000400">
    <property type="protein sequence ID" value="CAB3385226.1"/>
    <property type="molecule type" value="Genomic_DNA"/>
</dbReference>
<proteinExistence type="predicted"/>
<protein>
    <submittedName>
        <fullName evidence="1">Uncharacterized protein</fullName>
    </submittedName>
</protein>
<dbReference type="AlphaFoldDB" id="A0A8S1E562"/>
<gene>
    <name evidence="1" type="ORF">CLODIP_2_CD01332</name>
</gene>
<accession>A0A8S1E562</accession>
<organism evidence="1 2">
    <name type="scientific">Cloeon dipterum</name>
    <dbReference type="NCBI Taxonomy" id="197152"/>
    <lineage>
        <taxon>Eukaryota</taxon>
        <taxon>Metazoa</taxon>
        <taxon>Ecdysozoa</taxon>
        <taxon>Arthropoda</taxon>
        <taxon>Hexapoda</taxon>
        <taxon>Insecta</taxon>
        <taxon>Pterygota</taxon>
        <taxon>Palaeoptera</taxon>
        <taxon>Ephemeroptera</taxon>
        <taxon>Pisciforma</taxon>
        <taxon>Baetidae</taxon>
        <taxon>Cloeon</taxon>
    </lineage>
</organism>
<name>A0A8S1E562_9INSE</name>
<reference evidence="1 2" key="1">
    <citation type="submission" date="2020-04" db="EMBL/GenBank/DDBJ databases">
        <authorList>
            <person name="Alioto T."/>
            <person name="Alioto T."/>
            <person name="Gomez Garrido J."/>
        </authorList>
    </citation>
    <scope>NUCLEOTIDE SEQUENCE [LARGE SCALE GENOMIC DNA]</scope>
</reference>
<dbReference type="Proteomes" id="UP000494165">
    <property type="component" value="Unassembled WGS sequence"/>
</dbReference>
<sequence length="109" mass="12582">MPECSRPDIHSFSTRLIEFALHYPTDDQEPPLLDILSVPTIECVSLNMSCENFHLEDIEKLTAMIASRQILGNLRRLKILVYNIERDFNHCVFRALGAFIKNALKLTHQ</sequence>
<evidence type="ECO:0000313" key="2">
    <source>
        <dbReference type="Proteomes" id="UP000494165"/>
    </source>
</evidence>
<keyword evidence="2" id="KW-1185">Reference proteome</keyword>
<comment type="caution">
    <text evidence="1">The sequence shown here is derived from an EMBL/GenBank/DDBJ whole genome shotgun (WGS) entry which is preliminary data.</text>
</comment>
<evidence type="ECO:0000313" key="1">
    <source>
        <dbReference type="EMBL" id="CAB3385226.1"/>
    </source>
</evidence>